<dbReference type="RefSeq" id="WP_018937749.1">
    <property type="nucleotide sequence ID" value="NZ_CP011367.1"/>
</dbReference>
<dbReference type="Proteomes" id="UP000064201">
    <property type="component" value="Chromosome"/>
</dbReference>
<dbReference type="InterPro" id="IPR011060">
    <property type="entry name" value="RibuloseP-bd_barrel"/>
</dbReference>
<keyword evidence="6 10" id="KW-0028">Amino-acid biosynthesis</keyword>
<dbReference type="PANTHER" id="PTHR42894:SF1">
    <property type="entry name" value="N-(5'-PHOSPHORIBOSYL)ANTHRANILATE ISOMERASE"/>
    <property type="match status" value="1"/>
</dbReference>
<keyword evidence="7 10" id="KW-0822">Tryptophan biosynthesis</keyword>
<dbReference type="InterPro" id="IPR013785">
    <property type="entry name" value="Aldolase_TIM"/>
</dbReference>
<organism evidence="12 13">
    <name type="scientific">Thioalkalivibrio versutus</name>
    <dbReference type="NCBI Taxonomy" id="106634"/>
    <lineage>
        <taxon>Bacteria</taxon>
        <taxon>Pseudomonadati</taxon>
        <taxon>Pseudomonadota</taxon>
        <taxon>Gammaproteobacteria</taxon>
        <taxon>Chromatiales</taxon>
        <taxon>Ectothiorhodospiraceae</taxon>
        <taxon>Thioalkalivibrio</taxon>
    </lineage>
</organism>
<dbReference type="HAMAP" id="MF_00135">
    <property type="entry name" value="PRAI"/>
    <property type="match status" value="1"/>
</dbReference>
<evidence type="ECO:0000313" key="12">
    <source>
        <dbReference type="EMBL" id="AKJ94854.1"/>
    </source>
</evidence>
<dbReference type="Gene3D" id="3.20.20.70">
    <property type="entry name" value="Aldolase class I"/>
    <property type="match status" value="1"/>
</dbReference>
<dbReference type="PATRIC" id="fig|106634.4.peg.1126"/>
<dbReference type="EMBL" id="CP011367">
    <property type="protein sequence ID" value="AKJ94854.1"/>
    <property type="molecule type" value="Genomic_DNA"/>
</dbReference>
<dbReference type="KEGG" id="tvr:TVD_05510"/>
<protein>
    <recommendedName>
        <fullName evidence="5 10">N-(5'-phosphoribosyl)anthranilate isomerase</fullName>
        <shortName evidence="10">PRAI</shortName>
        <ecNumber evidence="4 10">5.3.1.24</ecNumber>
    </recommendedName>
</protein>
<evidence type="ECO:0000256" key="8">
    <source>
        <dbReference type="ARBA" id="ARBA00023141"/>
    </source>
</evidence>
<dbReference type="GO" id="GO:0004640">
    <property type="term" value="F:phosphoribosylanthranilate isomerase activity"/>
    <property type="evidence" value="ECO:0007669"/>
    <property type="project" value="UniProtKB-UniRule"/>
</dbReference>
<evidence type="ECO:0000256" key="2">
    <source>
        <dbReference type="ARBA" id="ARBA00004664"/>
    </source>
</evidence>
<evidence type="ECO:0000256" key="9">
    <source>
        <dbReference type="ARBA" id="ARBA00023235"/>
    </source>
</evidence>
<keyword evidence="9 10" id="KW-0413">Isomerase</keyword>
<keyword evidence="8 10" id="KW-0057">Aromatic amino acid biosynthesis</keyword>
<dbReference type="EC" id="5.3.1.24" evidence="4 10"/>
<dbReference type="PANTHER" id="PTHR42894">
    <property type="entry name" value="N-(5'-PHOSPHORIBOSYL)ANTHRANILATE ISOMERASE"/>
    <property type="match status" value="1"/>
</dbReference>
<dbReference type="AlphaFoldDB" id="A0A0G3G365"/>
<evidence type="ECO:0000259" key="11">
    <source>
        <dbReference type="Pfam" id="PF00697"/>
    </source>
</evidence>
<evidence type="ECO:0000256" key="10">
    <source>
        <dbReference type="HAMAP-Rule" id="MF_00135"/>
    </source>
</evidence>
<dbReference type="Pfam" id="PF00697">
    <property type="entry name" value="PRAI"/>
    <property type="match status" value="1"/>
</dbReference>
<dbReference type="NCBIfam" id="NF002298">
    <property type="entry name" value="PRK01222.1-4"/>
    <property type="match status" value="1"/>
</dbReference>
<name>A0A0G3G365_9GAMM</name>
<dbReference type="UniPathway" id="UPA00035">
    <property type="reaction ID" value="UER00042"/>
</dbReference>
<evidence type="ECO:0000256" key="7">
    <source>
        <dbReference type="ARBA" id="ARBA00022822"/>
    </source>
</evidence>
<dbReference type="STRING" id="106634.TVD_05510"/>
<reference evidence="12 13" key="1">
    <citation type="submission" date="2015-04" db="EMBL/GenBank/DDBJ databases">
        <title>Complete Sequence for the Genome of the Thioalkalivibrio versutus D301.</title>
        <authorList>
            <person name="Mu T."/>
            <person name="Zhou J."/>
            <person name="Xu X."/>
        </authorList>
    </citation>
    <scope>NUCLEOTIDE SEQUENCE [LARGE SCALE GENOMIC DNA]</scope>
    <source>
        <strain evidence="12 13">D301</strain>
    </source>
</reference>
<evidence type="ECO:0000256" key="5">
    <source>
        <dbReference type="ARBA" id="ARBA00022272"/>
    </source>
</evidence>
<feature type="domain" description="N-(5'phosphoribosyl) anthranilate isomerase (PRAI)" evidence="11">
    <location>
        <begin position="5"/>
        <end position="201"/>
    </location>
</feature>
<evidence type="ECO:0000256" key="4">
    <source>
        <dbReference type="ARBA" id="ARBA00012572"/>
    </source>
</evidence>
<evidence type="ECO:0000313" key="13">
    <source>
        <dbReference type="Proteomes" id="UP000064201"/>
    </source>
</evidence>
<evidence type="ECO:0000256" key="6">
    <source>
        <dbReference type="ARBA" id="ARBA00022605"/>
    </source>
</evidence>
<dbReference type="FunFam" id="3.20.20.70:FF:000075">
    <property type="entry name" value="Tryptophan biosynthesis protein TRP1"/>
    <property type="match status" value="1"/>
</dbReference>
<dbReference type="OrthoDB" id="9796196at2"/>
<accession>A0A0G3G365</accession>
<proteinExistence type="inferred from homology"/>
<gene>
    <name evidence="10" type="primary">trpF</name>
    <name evidence="12" type="ORF">TVD_05510</name>
</gene>
<sequence>MRYRVKICGVTSPEQARAAAAAGADAIGLVFHAASRRAVEPAQAAAIAAALPPFVTTVGLFVDPDPSRVETVLQTVGLDCLQFHGHETAPFCARFGRPYLKAIAMGEGQDPRPVMEQHPDAQGFLLDSHGGGRSGGSGHRFDWQRVPDALERPWLLAGGLDSDSVRAALEHLRPYGVDVSSGVESAPGIKDARRMRAFVQAVRQCEVETDEQD</sequence>
<dbReference type="CDD" id="cd00405">
    <property type="entry name" value="PRAI"/>
    <property type="match status" value="1"/>
</dbReference>
<comment type="similarity">
    <text evidence="3 10">Belongs to the TrpF family.</text>
</comment>
<dbReference type="InterPro" id="IPR044643">
    <property type="entry name" value="TrpF_fam"/>
</dbReference>
<dbReference type="InterPro" id="IPR001240">
    <property type="entry name" value="PRAI_dom"/>
</dbReference>
<comment type="pathway">
    <text evidence="2 10">Amino-acid biosynthesis; L-tryptophan biosynthesis; L-tryptophan from chorismate: step 3/5.</text>
</comment>
<dbReference type="SUPFAM" id="SSF51366">
    <property type="entry name" value="Ribulose-phoshate binding barrel"/>
    <property type="match status" value="1"/>
</dbReference>
<evidence type="ECO:0000256" key="1">
    <source>
        <dbReference type="ARBA" id="ARBA00001164"/>
    </source>
</evidence>
<keyword evidence="13" id="KW-1185">Reference proteome</keyword>
<comment type="catalytic activity">
    <reaction evidence="1 10">
        <text>N-(5-phospho-beta-D-ribosyl)anthranilate = 1-(2-carboxyphenylamino)-1-deoxy-D-ribulose 5-phosphate</text>
        <dbReference type="Rhea" id="RHEA:21540"/>
        <dbReference type="ChEBI" id="CHEBI:18277"/>
        <dbReference type="ChEBI" id="CHEBI:58613"/>
        <dbReference type="EC" id="5.3.1.24"/>
    </reaction>
</comment>
<evidence type="ECO:0000256" key="3">
    <source>
        <dbReference type="ARBA" id="ARBA00007571"/>
    </source>
</evidence>
<dbReference type="GO" id="GO:0000162">
    <property type="term" value="P:L-tryptophan biosynthetic process"/>
    <property type="evidence" value="ECO:0007669"/>
    <property type="project" value="UniProtKB-UniRule"/>
</dbReference>